<name>A0ABU2JTA1_9ACTN</name>
<keyword evidence="4" id="KW-1185">Reference proteome</keyword>
<proteinExistence type="predicted"/>
<dbReference type="Proteomes" id="UP001183410">
    <property type="component" value="Unassembled WGS sequence"/>
</dbReference>
<dbReference type="InterPro" id="IPR016887">
    <property type="entry name" value="UCP028470_steroid_isom-rel"/>
</dbReference>
<dbReference type="InterPro" id="IPR032710">
    <property type="entry name" value="NTF2-like_dom_sf"/>
</dbReference>
<feature type="domain" description="Calcium/calmodulin-dependent protein kinase II association-domain" evidence="2">
    <location>
        <begin position="48"/>
        <end position="173"/>
    </location>
</feature>
<feature type="chain" id="PRO_5046550410" evidence="1">
    <location>
        <begin position="30"/>
        <end position="175"/>
    </location>
</feature>
<organism evidence="3 4">
    <name type="scientific">Streptomyces chisholmiae</name>
    <dbReference type="NCBI Taxonomy" id="3075540"/>
    <lineage>
        <taxon>Bacteria</taxon>
        <taxon>Bacillati</taxon>
        <taxon>Actinomycetota</taxon>
        <taxon>Actinomycetes</taxon>
        <taxon>Kitasatosporales</taxon>
        <taxon>Streptomycetaceae</taxon>
        <taxon>Streptomyces</taxon>
    </lineage>
</organism>
<keyword evidence="1" id="KW-0732">Signal</keyword>
<reference evidence="4" key="1">
    <citation type="submission" date="2023-07" db="EMBL/GenBank/DDBJ databases">
        <title>30 novel species of actinomycetes from the DSMZ collection.</title>
        <authorList>
            <person name="Nouioui I."/>
        </authorList>
    </citation>
    <scope>NUCLEOTIDE SEQUENCE [LARGE SCALE GENOMIC DNA]</scope>
    <source>
        <strain evidence="4">DSM 44915</strain>
    </source>
</reference>
<evidence type="ECO:0000313" key="4">
    <source>
        <dbReference type="Proteomes" id="UP001183410"/>
    </source>
</evidence>
<protein>
    <submittedName>
        <fullName evidence="3">SgcJ/EcaC family oxidoreductase</fullName>
    </submittedName>
</protein>
<dbReference type="NCBIfam" id="TIGR02246">
    <property type="entry name" value="SgcJ/EcaC family oxidoreductase"/>
    <property type="match status" value="1"/>
</dbReference>
<feature type="signal peptide" evidence="1">
    <location>
        <begin position="1"/>
        <end position="29"/>
    </location>
</feature>
<dbReference type="InterPro" id="IPR013543">
    <property type="entry name" value="Ca/CaM-dep_prot_kinase-assoc"/>
</dbReference>
<dbReference type="SUPFAM" id="SSF54427">
    <property type="entry name" value="NTF2-like"/>
    <property type="match status" value="1"/>
</dbReference>
<sequence>MKIDLRAHKAYLALTVIAAGTLLTGAASGGPASGAEAPAAAASHRTGEAEIRDLFDDWNAALATGDPETVADLYAPDAVLEPTLSNVIRSDRAGIVDYFEHFLRQRPVGEIDASYVELLGRDAAVDSGAYTFTLTDPETGEVSEVAARYTFVYERDRHSDAWRIVNHHSSAMPEG</sequence>
<dbReference type="Gene3D" id="3.10.450.50">
    <property type="match status" value="1"/>
</dbReference>
<dbReference type="InterPro" id="IPR011944">
    <property type="entry name" value="Steroid_delta5-4_isomerase"/>
</dbReference>
<gene>
    <name evidence="3" type="ORF">RM844_18180</name>
</gene>
<evidence type="ECO:0000256" key="1">
    <source>
        <dbReference type="SAM" id="SignalP"/>
    </source>
</evidence>
<dbReference type="EMBL" id="JAVREO010000010">
    <property type="protein sequence ID" value="MDT0268215.1"/>
    <property type="molecule type" value="Genomic_DNA"/>
</dbReference>
<dbReference type="PIRSF" id="PIRSF028470">
    <property type="entry name" value="UCP028470"/>
    <property type="match status" value="1"/>
</dbReference>
<comment type="caution">
    <text evidence="3">The sequence shown here is derived from an EMBL/GenBank/DDBJ whole genome shotgun (WGS) entry which is preliminary data.</text>
</comment>
<dbReference type="CDD" id="cd00531">
    <property type="entry name" value="NTF2_like"/>
    <property type="match status" value="1"/>
</dbReference>
<dbReference type="Pfam" id="PF08332">
    <property type="entry name" value="CaMKII_AD"/>
    <property type="match status" value="1"/>
</dbReference>
<evidence type="ECO:0000313" key="3">
    <source>
        <dbReference type="EMBL" id="MDT0268215.1"/>
    </source>
</evidence>
<evidence type="ECO:0000259" key="2">
    <source>
        <dbReference type="Pfam" id="PF08332"/>
    </source>
</evidence>
<dbReference type="RefSeq" id="WP_311668301.1">
    <property type="nucleotide sequence ID" value="NZ_JAVREO010000010.1"/>
</dbReference>
<accession>A0ABU2JTA1</accession>